<comment type="caution">
    <text evidence="9">The sequence shown here is derived from an EMBL/GenBank/DDBJ whole genome shotgun (WGS) entry which is preliminary data.</text>
</comment>
<evidence type="ECO:0000313" key="9">
    <source>
        <dbReference type="EMBL" id="KAG8481009.1"/>
    </source>
</evidence>
<dbReference type="InterPro" id="IPR049428">
    <property type="entry name" value="RecA-like_N"/>
</dbReference>
<dbReference type="AlphaFoldDB" id="A0A8J5Z4F0"/>
<name>A0A8J5Z4F0_9ROSI</name>
<dbReference type="PRINTS" id="PR00142">
    <property type="entry name" value="RECA"/>
</dbReference>
<organism evidence="9 10">
    <name type="scientific">Gossypium anomalum</name>
    <dbReference type="NCBI Taxonomy" id="47600"/>
    <lineage>
        <taxon>Eukaryota</taxon>
        <taxon>Viridiplantae</taxon>
        <taxon>Streptophyta</taxon>
        <taxon>Embryophyta</taxon>
        <taxon>Tracheophyta</taxon>
        <taxon>Spermatophyta</taxon>
        <taxon>Magnoliopsida</taxon>
        <taxon>eudicotyledons</taxon>
        <taxon>Gunneridae</taxon>
        <taxon>Pentapetalae</taxon>
        <taxon>rosids</taxon>
        <taxon>malvids</taxon>
        <taxon>Malvales</taxon>
        <taxon>Malvaceae</taxon>
        <taxon>Malvoideae</taxon>
        <taxon>Gossypium</taxon>
    </lineage>
</organism>
<dbReference type="Pfam" id="PF00850">
    <property type="entry name" value="Hist_deacetyl"/>
    <property type="match status" value="1"/>
</dbReference>
<dbReference type="InterPro" id="IPR013765">
    <property type="entry name" value="DNA_recomb/repair_RecA"/>
</dbReference>
<evidence type="ECO:0000256" key="3">
    <source>
        <dbReference type="ARBA" id="ARBA00022741"/>
    </source>
</evidence>
<dbReference type="InterPro" id="IPR037138">
    <property type="entry name" value="His_deacetylse_dom_sf"/>
</dbReference>
<accession>A0A8J5Z4F0</accession>
<dbReference type="EMBL" id="JAHUZN010000010">
    <property type="protein sequence ID" value="KAG8481009.1"/>
    <property type="molecule type" value="Genomic_DNA"/>
</dbReference>
<keyword evidence="6" id="KW-0233">DNA recombination</keyword>
<keyword evidence="5" id="KW-0156">Chromatin regulator</keyword>
<dbReference type="GO" id="GO:0003697">
    <property type="term" value="F:single-stranded DNA binding"/>
    <property type="evidence" value="ECO:0007669"/>
    <property type="project" value="InterPro"/>
</dbReference>
<dbReference type="GO" id="GO:0006310">
    <property type="term" value="P:DNA recombination"/>
    <property type="evidence" value="ECO:0007669"/>
    <property type="project" value="UniProtKB-KW"/>
</dbReference>
<sequence length="544" mass="61360">MRLPVKSICRFKCVCKLWVVAIFDPTFIKKHLNLAIIDKDIEHQRQKLILARAQHTSLYHVECDAMTSNNVMAGKLYFPLISSSFDKGAERIPSLYIDINRSLDDRVSRPPIYGFGYGHSFDDYNILGEEPKDSLIVDLTVIRVSTSMALSIGCLLEFCVKESFENCLANADAENVTAIGVLGGCLLLARGSNKISGFTCTGKYGEIDVEGGAFQRNAHVSHHAAQRLWERQGSDQLSAIVVNNLGEDYPVFENLFEFCQIYTGGTIDAARRLNNQLCDIAINWASGLRHAKKCEASCFCYINDLVLGILELLKYHSCCIIDSQFADQVDMFEVQETKFDTEMAAMTRVPWGTLESVGDQSGYVNGINMILSSSIPLASSVGPRFYMNIFKYKQYQKLEPNMYFSHIVRSKISTFGFGGPTKVTYNGNVLKFYASVRLNIRRTGLVKKGEETIGSQVLVKIVKNKLAPPFKNIEFELDFNDRKLHGKEAFRRFLAENRSVLEELVMKLREKLLDAESKKERQTDISDDCGGNCVIEKLCIQWMR</sequence>
<keyword evidence="10" id="KW-1185">Reference proteome</keyword>
<dbReference type="SUPFAM" id="SSF52768">
    <property type="entry name" value="Arginase/deacetylase"/>
    <property type="match status" value="1"/>
</dbReference>
<dbReference type="InterPro" id="IPR027417">
    <property type="entry name" value="P-loop_NTPase"/>
</dbReference>
<keyword evidence="3" id="KW-0547">Nucleotide-binding</keyword>
<dbReference type="OrthoDB" id="5957327at2759"/>
<evidence type="ECO:0000256" key="4">
    <source>
        <dbReference type="ARBA" id="ARBA00022840"/>
    </source>
</evidence>
<dbReference type="GO" id="GO:0006325">
    <property type="term" value="P:chromatin organization"/>
    <property type="evidence" value="ECO:0007669"/>
    <property type="project" value="UniProtKB-KW"/>
</dbReference>
<feature type="domain" description="RecA family profile 2" evidence="8">
    <location>
        <begin position="417"/>
        <end position="481"/>
    </location>
</feature>
<protein>
    <recommendedName>
        <fullName evidence="8">RecA family profile 2 domain-containing protein</fullName>
    </recommendedName>
</protein>
<comment type="similarity">
    <text evidence="1">Belongs to the RecA family.</text>
</comment>
<evidence type="ECO:0000256" key="6">
    <source>
        <dbReference type="ARBA" id="ARBA00023172"/>
    </source>
</evidence>
<feature type="coiled-coil region" evidence="7">
    <location>
        <begin position="491"/>
        <end position="525"/>
    </location>
</feature>
<evidence type="ECO:0000256" key="1">
    <source>
        <dbReference type="ARBA" id="ARBA00009391"/>
    </source>
</evidence>
<evidence type="ECO:0000256" key="2">
    <source>
        <dbReference type="ARBA" id="ARBA00022491"/>
    </source>
</evidence>
<gene>
    <name evidence="9" type="ORF">CXB51_025706</name>
</gene>
<dbReference type="Proteomes" id="UP000701853">
    <property type="component" value="Chromosome 10"/>
</dbReference>
<evidence type="ECO:0000313" key="10">
    <source>
        <dbReference type="Proteomes" id="UP000701853"/>
    </source>
</evidence>
<dbReference type="GO" id="GO:0005524">
    <property type="term" value="F:ATP binding"/>
    <property type="evidence" value="ECO:0007669"/>
    <property type="project" value="UniProtKB-KW"/>
</dbReference>
<evidence type="ECO:0000256" key="7">
    <source>
        <dbReference type="SAM" id="Coils"/>
    </source>
</evidence>
<evidence type="ECO:0000256" key="5">
    <source>
        <dbReference type="ARBA" id="ARBA00022853"/>
    </source>
</evidence>
<dbReference type="SUPFAM" id="SSF81383">
    <property type="entry name" value="F-box domain"/>
    <property type="match status" value="1"/>
</dbReference>
<dbReference type="GO" id="GO:0008094">
    <property type="term" value="F:ATP-dependent activity, acting on DNA"/>
    <property type="evidence" value="ECO:0007669"/>
    <property type="project" value="InterPro"/>
</dbReference>
<dbReference type="Gene3D" id="3.40.800.20">
    <property type="entry name" value="Histone deacetylase domain"/>
    <property type="match status" value="1"/>
</dbReference>
<dbReference type="InterPro" id="IPR036047">
    <property type="entry name" value="F-box-like_dom_sf"/>
</dbReference>
<dbReference type="InterPro" id="IPR023696">
    <property type="entry name" value="Ureohydrolase_dom_sf"/>
</dbReference>
<dbReference type="InterPro" id="IPR020587">
    <property type="entry name" value="RecA_monomer-monomer_interface"/>
</dbReference>
<dbReference type="PROSITE" id="PS50163">
    <property type="entry name" value="RECA_3"/>
    <property type="match status" value="1"/>
</dbReference>
<evidence type="ECO:0000259" key="8">
    <source>
        <dbReference type="PROSITE" id="PS50163"/>
    </source>
</evidence>
<dbReference type="Pfam" id="PF00154">
    <property type="entry name" value="RecA_N"/>
    <property type="match status" value="1"/>
</dbReference>
<dbReference type="InterPro" id="IPR023801">
    <property type="entry name" value="His_deacetylse_dom"/>
</dbReference>
<keyword evidence="4" id="KW-0067">ATP-binding</keyword>
<reference evidence="9 10" key="1">
    <citation type="journal article" date="2021" name="bioRxiv">
        <title>The Gossypium anomalum genome as a resource for cotton improvement and evolutionary analysis of hybrid incompatibility.</title>
        <authorList>
            <person name="Grover C.E."/>
            <person name="Yuan D."/>
            <person name="Arick M.A."/>
            <person name="Miller E.R."/>
            <person name="Hu G."/>
            <person name="Peterson D.G."/>
            <person name="Wendel J.F."/>
            <person name="Udall J.A."/>
        </authorList>
    </citation>
    <scope>NUCLEOTIDE SEQUENCE [LARGE SCALE GENOMIC DNA]</scope>
    <source>
        <strain evidence="9">JFW-Udall</strain>
        <tissue evidence="9">Leaf</tissue>
    </source>
</reference>
<keyword evidence="2" id="KW-0678">Repressor</keyword>
<keyword evidence="7" id="KW-0175">Coiled coil</keyword>
<proteinExistence type="inferred from homology"/>
<dbReference type="PANTHER" id="PTHR45900:SF6">
    <property type="entry name" value="DNA REPAIR PROTEIN RECA HOMOLOG 3, MITOCHONDRIAL-RELATED"/>
    <property type="match status" value="1"/>
</dbReference>
<dbReference type="PANTHER" id="PTHR45900">
    <property type="entry name" value="RECA"/>
    <property type="match status" value="1"/>
</dbReference>
<dbReference type="Gene3D" id="3.40.50.300">
    <property type="entry name" value="P-loop containing nucleotide triphosphate hydrolases"/>
    <property type="match status" value="1"/>
</dbReference>
<dbReference type="GO" id="GO:0006281">
    <property type="term" value="P:DNA repair"/>
    <property type="evidence" value="ECO:0007669"/>
    <property type="project" value="InterPro"/>
</dbReference>